<dbReference type="SUPFAM" id="SSF52047">
    <property type="entry name" value="RNI-like"/>
    <property type="match status" value="1"/>
</dbReference>
<dbReference type="Gene3D" id="1.20.1280.50">
    <property type="match status" value="1"/>
</dbReference>
<evidence type="ECO:0000259" key="1">
    <source>
        <dbReference type="PROSITE" id="PS50181"/>
    </source>
</evidence>
<dbReference type="EMBL" id="JAQQBS010000002">
    <property type="protein sequence ID" value="KAK0172496.1"/>
    <property type="molecule type" value="Genomic_DNA"/>
</dbReference>
<reference evidence="2" key="1">
    <citation type="journal article" date="2023" name="bioRxiv">
        <title>Scaffold-level genome assemblies of two parasitoid biocontrol wasps reveal the parthenogenesis mechanism and an associated novel virus.</title>
        <authorList>
            <person name="Inwood S."/>
            <person name="Skelly J."/>
            <person name="Guhlin J."/>
            <person name="Harrop T."/>
            <person name="Goldson S."/>
            <person name="Dearden P."/>
        </authorList>
    </citation>
    <scope>NUCLEOTIDE SEQUENCE</scope>
    <source>
        <strain evidence="2">Irish</strain>
        <tissue evidence="2">Whole body</tissue>
    </source>
</reference>
<comment type="caution">
    <text evidence="2">The sequence shown here is derived from an EMBL/GenBank/DDBJ whole genome shotgun (WGS) entry which is preliminary data.</text>
</comment>
<dbReference type="InterPro" id="IPR001810">
    <property type="entry name" value="F-box_dom"/>
</dbReference>
<organism evidence="2 3">
    <name type="scientific">Microctonus aethiopoides</name>
    <dbReference type="NCBI Taxonomy" id="144406"/>
    <lineage>
        <taxon>Eukaryota</taxon>
        <taxon>Metazoa</taxon>
        <taxon>Ecdysozoa</taxon>
        <taxon>Arthropoda</taxon>
        <taxon>Hexapoda</taxon>
        <taxon>Insecta</taxon>
        <taxon>Pterygota</taxon>
        <taxon>Neoptera</taxon>
        <taxon>Endopterygota</taxon>
        <taxon>Hymenoptera</taxon>
        <taxon>Apocrita</taxon>
        <taxon>Ichneumonoidea</taxon>
        <taxon>Braconidae</taxon>
        <taxon>Euphorinae</taxon>
        <taxon>Microctonus</taxon>
    </lineage>
</organism>
<dbReference type="PROSITE" id="PS50181">
    <property type="entry name" value="FBOX"/>
    <property type="match status" value="1"/>
</dbReference>
<name>A0AA39KSZ5_9HYME</name>
<keyword evidence="3" id="KW-1185">Reference proteome</keyword>
<dbReference type="CDD" id="cd09917">
    <property type="entry name" value="F-box_SF"/>
    <property type="match status" value="1"/>
</dbReference>
<protein>
    <recommendedName>
        <fullName evidence="1">F-box domain-containing protein</fullName>
    </recommendedName>
</protein>
<dbReference type="PANTHER" id="PTHR16134">
    <property type="entry name" value="F-BOX/TPR REPEAT PROTEIN POF3"/>
    <property type="match status" value="1"/>
</dbReference>
<accession>A0AA39KSZ5</accession>
<dbReference type="Pfam" id="PF00646">
    <property type="entry name" value="F-box"/>
    <property type="match status" value="1"/>
</dbReference>
<feature type="domain" description="F-box" evidence="1">
    <location>
        <begin position="1"/>
        <end position="39"/>
    </location>
</feature>
<dbReference type="Proteomes" id="UP001168990">
    <property type="component" value="Unassembled WGS sequence"/>
</dbReference>
<sequence>MAQIEMLNYDVLREIFSYLDIYDRVRMGLVCKKWHNVVEIMMGSIHKMCIHVVDIRDHRSYSKKIQNDVLKIRTSNGRYLEKPLRKFASNLYKIKIEDNGRWDTSPYIYKLLKKCTNLTYARLVCQRSQSVEHFLEFLPTDNLEDLSIILNLKRKMEQWPRNSYMDKVLANSPKLKSLELHNVPITELSSIGGMETLKALYINAEELPHLSFDMKKLRNLETLVITCMQLGSRDNLINLIRNCKKLHSVRFGSDDPSYEIILNEMISLPNLRRLCLLDFYESWHNFSNLEEIQIWYDEPSSMTKDQIKSFLERSENLKTYYFFDSEFEELFQNVVIEIGHECERKDIKECKHWYYAIPF</sequence>
<dbReference type="AlphaFoldDB" id="A0AA39KSZ5"/>
<proteinExistence type="predicted"/>
<dbReference type="InterPro" id="IPR036047">
    <property type="entry name" value="F-box-like_dom_sf"/>
</dbReference>
<gene>
    <name evidence="2" type="ORF">PV328_005806</name>
</gene>
<reference evidence="2" key="2">
    <citation type="submission" date="2023-03" db="EMBL/GenBank/DDBJ databases">
        <authorList>
            <person name="Inwood S.N."/>
            <person name="Skelly J.G."/>
            <person name="Guhlin J."/>
            <person name="Harrop T.W.R."/>
            <person name="Goldson S.G."/>
            <person name="Dearden P.K."/>
        </authorList>
    </citation>
    <scope>NUCLEOTIDE SEQUENCE</scope>
    <source>
        <strain evidence="2">Irish</strain>
        <tissue evidence="2">Whole body</tissue>
    </source>
</reference>
<dbReference type="InterPro" id="IPR032675">
    <property type="entry name" value="LRR_dom_sf"/>
</dbReference>
<dbReference type="SUPFAM" id="SSF81383">
    <property type="entry name" value="F-box domain"/>
    <property type="match status" value="1"/>
</dbReference>
<evidence type="ECO:0000313" key="2">
    <source>
        <dbReference type="EMBL" id="KAK0172496.1"/>
    </source>
</evidence>
<evidence type="ECO:0000313" key="3">
    <source>
        <dbReference type="Proteomes" id="UP001168990"/>
    </source>
</evidence>
<dbReference type="Gene3D" id="3.80.10.10">
    <property type="entry name" value="Ribonuclease Inhibitor"/>
    <property type="match status" value="1"/>
</dbReference>
<dbReference type="PANTHER" id="PTHR16134:SF119">
    <property type="entry name" value="AT02038P-RELATED"/>
    <property type="match status" value="1"/>
</dbReference>
<dbReference type="SMART" id="SM00256">
    <property type="entry name" value="FBOX"/>
    <property type="match status" value="1"/>
</dbReference>